<keyword evidence="2" id="KW-0808">Transferase</keyword>
<feature type="compositionally biased region" description="Low complexity" evidence="1">
    <location>
        <begin position="73"/>
        <end position="85"/>
    </location>
</feature>
<dbReference type="GO" id="GO:0004645">
    <property type="term" value="F:1,4-alpha-oligoglucan phosphorylase activity"/>
    <property type="evidence" value="ECO:0007669"/>
    <property type="project" value="UniProtKB-EC"/>
</dbReference>
<feature type="compositionally biased region" description="Low complexity" evidence="1">
    <location>
        <begin position="391"/>
        <end position="405"/>
    </location>
</feature>
<feature type="non-terminal residue" evidence="2">
    <location>
        <position position="1"/>
    </location>
</feature>
<feature type="compositionally biased region" description="Basic and acidic residues" evidence="1">
    <location>
        <begin position="366"/>
        <end position="390"/>
    </location>
</feature>
<feature type="compositionally biased region" description="Basic residues" evidence="1">
    <location>
        <begin position="488"/>
        <end position="515"/>
    </location>
</feature>
<reference evidence="2" key="1">
    <citation type="submission" date="2020-02" db="EMBL/GenBank/DDBJ databases">
        <authorList>
            <person name="Meier V. D."/>
        </authorList>
    </citation>
    <scope>NUCLEOTIDE SEQUENCE</scope>
    <source>
        <strain evidence="2">AVDCRST_MAG40</strain>
    </source>
</reference>
<feature type="compositionally biased region" description="Low complexity" evidence="1">
    <location>
        <begin position="310"/>
        <end position="322"/>
    </location>
</feature>
<feature type="compositionally biased region" description="Basic residues" evidence="1">
    <location>
        <begin position="131"/>
        <end position="143"/>
    </location>
</feature>
<gene>
    <name evidence="2" type="ORF">AVDCRST_MAG40-2216</name>
</gene>
<dbReference type="AlphaFoldDB" id="A0A6J4LM81"/>
<feature type="compositionally biased region" description="Basic residues" evidence="1">
    <location>
        <begin position="232"/>
        <end position="252"/>
    </location>
</feature>
<feature type="compositionally biased region" description="Basic residues" evidence="1">
    <location>
        <begin position="25"/>
        <end position="42"/>
    </location>
</feature>
<feature type="compositionally biased region" description="Basic residues" evidence="1">
    <location>
        <begin position="189"/>
        <end position="217"/>
    </location>
</feature>
<accession>A0A6J4LM81</accession>
<keyword evidence="2" id="KW-0328">Glycosyltransferase</keyword>
<name>A0A6J4LM81_9BACT</name>
<protein>
    <submittedName>
        <fullName evidence="2">Glycogen phosphorylase</fullName>
        <ecNumber evidence="2">2.4.1.1</ecNumber>
    </submittedName>
</protein>
<feature type="region of interest" description="Disordered" evidence="1">
    <location>
        <begin position="1"/>
        <end position="525"/>
    </location>
</feature>
<dbReference type="EC" id="2.4.1.1" evidence="2"/>
<dbReference type="EMBL" id="CADCTX010000649">
    <property type="protein sequence ID" value="CAA9337010.1"/>
    <property type="molecule type" value="Genomic_DNA"/>
</dbReference>
<feature type="non-terminal residue" evidence="2">
    <location>
        <position position="581"/>
    </location>
</feature>
<sequence>VSGPPAHGRILLDGDLSRADDPHLQRRPRGTRRRHPALRGRPRRPDGGRHAGAPARLLHPAHRRVRGADGDAGRLAPRGAAPPGAAHRDGGDRGAAGEGARLALRDPRRDGARRTGAAARHRAAGEQRVRPPPHRLALRRRRALPPLPGGGARRRRRADGARHRLGRGHAAPHQRGARRPARPPAPRAAARRPRGLRHHRRRRGRGGAPVRVHHAHAGARGARPLPALARRAGARRRPRRAPRRRRRVGGRRAQHDAPRAALHALRERRRAPPPAGLAGDVPRRVDQRGHERRPRGHLDRARLPRPLRPARPGVAPRQPVPAQRRRHPARRDQGGARAGQAGAPRRGHPPQRRVPRPGGVHARLRPPRDRLQARGPDLPRHRPPARDRAQARPAAARLRRQGAPARRGRQGPHPPRARRAQRARRRPARGLRRELRDGARRAPDLGLRRVAQQPDAPPRGLGHQRDEGRAQRGAEPLDDRRLVGGGVHRGRHRLGRRHRRGHRGRRGDRARRRRGPVPQARARGAPAVLRAHERLRAGHAQRDRLQRLVLQHAAHGGAVHPERLRAGRLGDRGARGDGARV</sequence>
<evidence type="ECO:0000256" key="1">
    <source>
        <dbReference type="SAM" id="MobiDB-lite"/>
    </source>
</evidence>
<feature type="compositionally biased region" description="Basic and acidic residues" evidence="1">
    <location>
        <begin position="10"/>
        <end position="24"/>
    </location>
</feature>
<feature type="compositionally biased region" description="Low complexity" evidence="1">
    <location>
        <begin position="516"/>
        <end position="525"/>
    </location>
</feature>
<feature type="compositionally biased region" description="Basic residues" evidence="1">
    <location>
        <begin position="345"/>
        <end position="355"/>
    </location>
</feature>
<feature type="compositionally biased region" description="Basic and acidic residues" evidence="1">
    <location>
        <begin position="431"/>
        <end position="447"/>
    </location>
</feature>
<evidence type="ECO:0000313" key="2">
    <source>
        <dbReference type="EMBL" id="CAA9337010.1"/>
    </source>
</evidence>
<feature type="compositionally biased region" description="Basic and acidic residues" evidence="1">
    <location>
        <begin position="103"/>
        <end position="113"/>
    </location>
</feature>
<organism evidence="2">
    <name type="scientific">uncultured Gemmatimonadaceae bacterium</name>
    <dbReference type="NCBI Taxonomy" id="246130"/>
    <lineage>
        <taxon>Bacteria</taxon>
        <taxon>Pseudomonadati</taxon>
        <taxon>Gemmatimonadota</taxon>
        <taxon>Gemmatimonadia</taxon>
        <taxon>Gemmatimonadales</taxon>
        <taxon>Gemmatimonadaceae</taxon>
        <taxon>environmental samples</taxon>
    </lineage>
</organism>
<feature type="compositionally biased region" description="Low complexity" evidence="1">
    <location>
        <begin position="218"/>
        <end position="231"/>
    </location>
</feature>
<proteinExistence type="predicted"/>
<feature type="compositionally biased region" description="Basic residues" evidence="1">
    <location>
        <begin position="406"/>
        <end position="430"/>
    </location>
</feature>
<feature type="compositionally biased region" description="Basic and acidic residues" evidence="1">
    <location>
        <begin position="463"/>
        <end position="482"/>
    </location>
</feature>
<feature type="compositionally biased region" description="Basic residues" evidence="1">
    <location>
        <begin position="152"/>
        <end position="181"/>
    </location>
</feature>